<evidence type="ECO:0000259" key="8">
    <source>
        <dbReference type="Pfam" id="PF01494"/>
    </source>
</evidence>
<organism evidence="9 10">
    <name type="scientific">Lepraria neglecta</name>
    <dbReference type="NCBI Taxonomy" id="209136"/>
    <lineage>
        <taxon>Eukaryota</taxon>
        <taxon>Fungi</taxon>
        <taxon>Dikarya</taxon>
        <taxon>Ascomycota</taxon>
        <taxon>Pezizomycotina</taxon>
        <taxon>Lecanoromycetes</taxon>
        <taxon>OSLEUM clade</taxon>
        <taxon>Lecanoromycetidae</taxon>
        <taxon>Lecanorales</taxon>
        <taxon>Lecanorineae</taxon>
        <taxon>Stereocaulaceae</taxon>
        <taxon>Lepraria</taxon>
    </lineage>
</organism>
<evidence type="ECO:0000256" key="4">
    <source>
        <dbReference type="ARBA" id="ARBA00023002"/>
    </source>
</evidence>
<evidence type="ECO:0000256" key="1">
    <source>
        <dbReference type="ARBA" id="ARBA00001974"/>
    </source>
</evidence>
<dbReference type="GO" id="GO:0004497">
    <property type="term" value="F:monooxygenase activity"/>
    <property type="evidence" value="ECO:0007669"/>
    <property type="project" value="UniProtKB-KW"/>
</dbReference>
<keyword evidence="5" id="KW-0503">Monooxygenase</keyword>
<protein>
    <recommendedName>
        <fullName evidence="8">FAD-binding domain-containing protein</fullName>
    </recommendedName>
</protein>
<name>A0AAD9ZFX2_9LECA</name>
<feature type="domain" description="FAD-binding" evidence="8">
    <location>
        <begin position="314"/>
        <end position="350"/>
    </location>
</feature>
<dbReference type="SUPFAM" id="SSF51905">
    <property type="entry name" value="FAD/NAD(P)-binding domain"/>
    <property type="match status" value="1"/>
</dbReference>
<keyword evidence="2" id="KW-0285">Flavoprotein</keyword>
<dbReference type="InterPro" id="IPR036188">
    <property type="entry name" value="FAD/NAD-bd_sf"/>
</dbReference>
<comment type="caution">
    <text evidence="9">The sequence shown here is derived from an EMBL/GenBank/DDBJ whole genome shotgun (WGS) entry which is preliminary data.</text>
</comment>
<dbReference type="EMBL" id="JASNWA010000004">
    <property type="protein sequence ID" value="KAK3175869.1"/>
    <property type="molecule type" value="Genomic_DNA"/>
</dbReference>
<feature type="region of interest" description="Disordered" evidence="6">
    <location>
        <begin position="86"/>
        <end position="139"/>
    </location>
</feature>
<dbReference type="Pfam" id="PF01494">
    <property type="entry name" value="FAD_binding_3"/>
    <property type="match status" value="1"/>
</dbReference>
<evidence type="ECO:0000313" key="10">
    <source>
        <dbReference type="Proteomes" id="UP001276659"/>
    </source>
</evidence>
<evidence type="ECO:0000256" key="2">
    <source>
        <dbReference type="ARBA" id="ARBA00022630"/>
    </source>
</evidence>
<gene>
    <name evidence="9" type="ORF">OEA41_007191</name>
</gene>
<dbReference type="Proteomes" id="UP001276659">
    <property type="component" value="Unassembled WGS sequence"/>
</dbReference>
<keyword evidence="4" id="KW-0560">Oxidoreductase</keyword>
<dbReference type="Gene3D" id="3.50.50.60">
    <property type="entry name" value="FAD/NAD(P)-binding domain"/>
    <property type="match status" value="1"/>
</dbReference>
<keyword evidence="7" id="KW-0732">Signal</keyword>
<comment type="cofactor">
    <cofactor evidence="1">
        <name>FAD</name>
        <dbReference type="ChEBI" id="CHEBI:57692"/>
    </cofactor>
</comment>
<proteinExistence type="predicted"/>
<accession>A0AAD9ZFX2</accession>
<dbReference type="PANTHER" id="PTHR47178">
    <property type="entry name" value="MONOOXYGENASE, FAD-BINDING"/>
    <property type="match status" value="1"/>
</dbReference>
<keyword evidence="10" id="KW-1185">Reference proteome</keyword>
<evidence type="ECO:0000256" key="3">
    <source>
        <dbReference type="ARBA" id="ARBA00022827"/>
    </source>
</evidence>
<evidence type="ECO:0000256" key="6">
    <source>
        <dbReference type="SAM" id="MobiDB-lite"/>
    </source>
</evidence>
<feature type="chain" id="PRO_5041984708" description="FAD-binding domain-containing protein" evidence="7">
    <location>
        <begin position="21"/>
        <end position="396"/>
    </location>
</feature>
<dbReference type="PRINTS" id="PR00420">
    <property type="entry name" value="RNGMNOXGNASE"/>
</dbReference>
<dbReference type="GO" id="GO:0071949">
    <property type="term" value="F:FAD binding"/>
    <property type="evidence" value="ECO:0007669"/>
    <property type="project" value="InterPro"/>
</dbReference>
<reference evidence="9" key="1">
    <citation type="submission" date="2022-11" db="EMBL/GenBank/DDBJ databases">
        <title>Chromosomal genome sequence assembly and mating type (MAT) locus characterization of the leprose asexual lichenized fungus Lepraria neglecta (Nyl.) Erichsen.</title>
        <authorList>
            <person name="Allen J.L."/>
            <person name="Pfeffer B."/>
        </authorList>
    </citation>
    <scope>NUCLEOTIDE SEQUENCE</scope>
    <source>
        <strain evidence="9">Allen 5258</strain>
    </source>
</reference>
<keyword evidence="3" id="KW-0274">FAD</keyword>
<feature type="signal peptide" evidence="7">
    <location>
        <begin position="1"/>
        <end position="20"/>
    </location>
</feature>
<evidence type="ECO:0000256" key="5">
    <source>
        <dbReference type="ARBA" id="ARBA00023033"/>
    </source>
</evidence>
<dbReference type="AlphaFoldDB" id="A0AAD9ZFX2"/>
<dbReference type="InterPro" id="IPR002938">
    <property type="entry name" value="FAD-bd"/>
</dbReference>
<dbReference type="Pfam" id="PF13450">
    <property type="entry name" value="NAD_binding_8"/>
    <property type="match status" value="1"/>
</dbReference>
<dbReference type="PANTHER" id="PTHR47178:SF5">
    <property type="entry name" value="FAD-BINDING DOMAIN-CONTAINING PROTEIN"/>
    <property type="match status" value="1"/>
</dbReference>
<evidence type="ECO:0000313" key="9">
    <source>
        <dbReference type="EMBL" id="KAK3175869.1"/>
    </source>
</evidence>
<sequence length="396" mass="42915">MTTHKPILIIGAGISGLCLAQALHKSSIPFRIYERDAIFNQRAQGYRVRINSVGIAALTQCLPPELFERLKACCAHTTKGMGAKWHLDGVSGGESAGPKLGPKGPQGGPQAGSQAESQAKLGEKKMGPGGPQDEDVEPLNADRTVLRGILMRGLEGYVEFGKEFEGFETTAVGVRVRFSNDSEVEGCLLVGADGAGSRVRKQLVPGFEVVDTEGRFVYGKTVLTPEFRDNEVRNELPEDYIYWVLVARKDKIEMDDVELLRLSGEDSAALTRELTSGWYSSFHALFDLQNAAQTSVIRIVSARPDLPTWDSTKNVTLIGDAAHVMSPSAGIGATTALRDAATLSQVLAEEGSQVEKVGKYEGLMRAYARDALMRSSMGGKHMFGMRPFEELKPVPV</sequence>
<evidence type="ECO:0000256" key="7">
    <source>
        <dbReference type="SAM" id="SignalP"/>
    </source>
</evidence>